<evidence type="ECO:0000259" key="1">
    <source>
        <dbReference type="Pfam" id="PF22303"/>
    </source>
</evidence>
<dbReference type="InterPro" id="IPR011009">
    <property type="entry name" value="Kinase-like_dom_sf"/>
</dbReference>
<dbReference type="Proteomes" id="UP000040088">
    <property type="component" value="Unassembled WGS sequence"/>
</dbReference>
<dbReference type="SUPFAM" id="SSF56112">
    <property type="entry name" value="Protein kinase-like (PK-like)"/>
    <property type="match status" value="1"/>
</dbReference>
<name>A0A0T9UWD6_YERAE</name>
<organism evidence="2 3">
    <name type="scientific">Yersinia aleksiciae</name>
    <dbReference type="NCBI Taxonomy" id="263819"/>
    <lineage>
        <taxon>Bacteria</taxon>
        <taxon>Pseudomonadati</taxon>
        <taxon>Pseudomonadota</taxon>
        <taxon>Gammaproteobacteria</taxon>
        <taxon>Enterobacterales</taxon>
        <taxon>Yersiniaceae</taxon>
        <taxon>Yersinia</taxon>
    </lineage>
</organism>
<reference evidence="3" key="1">
    <citation type="submission" date="2015-03" db="EMBL/GenBank/DDBJ databases">
        <authorList>
            <consortium name="Pathogen Informatics"/>
        </authorList>
    </citation>
    <scope>NUCLEOTIDE SEQUENCE [LARGE SCALE GENOMIC DNA]</scope>
    <source>
        <strain evidence="3">IP27925</strain>
    </source>
</reference>
<evidence type="ECO:0000313" key="2">
    <source>
        <dbReference type="EMBL" id="CNL78223.1"/>
    </source>
</evidence>
<feature type="domain" description="Kinase OspG kinase" evidence="1">
    <location>
        <begin position="827"/>
        <end position="975"/>
    </location>
</feature>
<sequence length="989" mass="112326">MLQKTQLYSWTPPQSSPLMQTWSTPIEEDNLSLLTMSSIMAQCTSLQEERILPLKITARDHVVLEKMAKELPNVSSTSDPVFRQAMKLIDRSREMDQQTWAQQFPDISDARIGRIVDFYLQLYDVKDIFLADGLDYLSRLRPGLTANQGYEKARVISLEREIFFKLSQKNQTLSTEEKLTPLGALSLAWWLHREGQPKLAELSAVIYRPENKEIRIQAAILYNHSHYGNRYGEIAAVSTADFNDWGINQMDAPELPISRAVSALRVIHEGMDAPPSILQSSGGYLANRFAPKNAQGRYLKIQSLSLEELMSIGSGETDFSQQDCTQIFDSQSAVGSLAFSLRATLKLHYQLQGNTLDELEDKNTEQLYDLLNKEEQQLHQVGGAHYSPMAIFLSHFSQSNEVEFLTLEQTASIFQDIAESINVSRLPKLAQPTFNIMQQIAANIISNTAIDIEHLRFELELKILATLFEPNHPLYKLAHHGRYKTEQEKIERQLDYLDMRLAYRHPPALFDEDQAIKEILRENGVKNIETSRRYTYRQDPRHGYPQKENDSPVDEFKRRRDASNHFVANMSMLGKNDRLINVFDTLEAKKNEYNTKIKSHPAILAQAMNILIDEGQRPEGSALQDKINALAKDYRPEPENSRFWGNAWSSLEKHWVCKLPGPNPMCTIARVEGPRYRNEKKNMAAGMSGMLMETSQLKGMERGVKLIENPPQGIKPSGALAATPQPAIASRLPVGEGEMILPGTQIKAQRIELADPQTPDGVREAWVRQGGSGVYWEVDSVTGKYLGVVLKHGPTFIQQGRLPGGGPSFSKTSNPEFNPVIKLGKKIGSGLMGDVYVDANNPGFVLKRLPKRNRELINEVFAQGVELFNRYYGEGAAEIVEQNNQSYIRMYRVPGKTLKEINSKIFPKDARERFLRMMDDLGHYNIVHNDLNINNVLYDKKTNTFYPIDFDDTEEGYFSARDPNNDTQFVGKGMQVEDILEHIDMYTRN</sequence>
<accession>A0A0T9UWD6</accession>
<evidence type="ECO:0000313" key="3">
    <source>
        <dbReference type="Proteomes" id="UP000040088"/>
    </source>
</evidence>
<protein>
    <submittedName>
        <fullName evidence="2">Putative type III secreted effector protein</fullName>
        <ecNumber evidence="2">2.7.-.-</ecNumber>
    </submittedName>
</protein>
<dbReference type="Gene3D" id="3.30.200.20">
    <property type="entry name" value="Phosphorylase Kinase, domain 1"/>
    <property type="match status" value="1"/>
</dbReference>
<proteinExistence type="predicted"/>
<dbReference type="GO" id="GO:0016740">
    <property type="term" value="F:transferase activity"/>
    <property type="evidence" value="ECO:0007669"/>
    <property type="project" value="UniProtKB-KW"/>
</dbReference>
<dbReference type="AlphaFoldDB" id="A0A0T9UWD6"/>
<dbReference type="Gene3D" id="1.10.510.10">
    <property type="entry name" value="Transferase(Phosphotransferase) domain 1"/>
    <property type="match status" value="1"/>
</dbReference>
<dbReference type="RefSeq" id="WP_050126924.1">
    <property type="nucleotide sequence ID" value="NZ_CQEM01000022.1"/>
</dbReference>
<dbReference type="InterPro" id="IPR054466">
    <property type="entry name" value="OspG_kinase"/>
</dbReference>
<keyword evidence="2" id="KW-0808">Transferase</keyword>
<gene>
    <name evidence="2" type="primary">ospG</name>
    <name evidence="2" type="ORF">ERS008460_03762</name>
</gene>
<dbReference type="EC" id="2.7.-.-" evidence="2"/>
<dbReference type="EMBL" id="CQEM01000022">
    <property type="protein sequence ID" value="CNL78223.1"/>
    <property type="molecule type" value="Genomic_DNA"/>
</dbReference>
<dbReference type="Pfam" id="PF22303">
    <property type="entry name" value="OspG_kinase"/>
    <property type="match status" value="1"/>
</dbReference>